<name>A0A9D1PTB4_9SPIO</name>
<accession>A0A9D1PTB4</accession>
<comment type="caution">
    <text evidence="2">The sequence shown here is derived from an EMBL/GenBank/DDBJ whole genome shotgun (WGS) entry which is preliminary data.</text>
</comment>
<protein>
    <recommendedName>
        <fullName evidence="4">Porin domain-containing protein</fullName>
    </recommendedName>
</protein>
<evidence type="ECO:0000313" key="2">
    <source>
        <dbReference type="EMBL" id="HIV98231.1"/>
    </source>
</evidence>
<proteinExistence type="predicted"/>
<dbReference type="EMBL" id="DXHU01000003">
    <property type="protein sequence ID" value="HIV98231.1"/>
    <property type="molecule type" value="Genomic_DNA"/>
</dbReference>
<dbReference type="AlphaFoldDB" id="A0A9D1PTB4"/>
<dbReference type="Proteomes" id="UP000823936">
    <property type="component" value="Unassembled WGS sequence"/>
</dbReference>
<evidence type="ECO:0000313" key="3">
    <source>
        <dbReference type="Proteomes" id="UP000823936"/>
    </source>
</evidence>
<sequence>MKKILSVLLVLILAFGSVFAADATISGAVETGLKYDFSDDSYGFYTNLTNSEVTLTLGSASVDTTPVVAEPAEGEEAVEAPSLYAVVKASLSASAKIGSDVVNASGSHLDTSTSWTEWPEGKEGSKTTTSYNLYYDFAITEAKVGGADWYVSLLGVSDAPAFASSWLDLDEDGDSDDVAIPYFGDSAGVEASYLGYTLGFGFQGQKGKGTSASAYFATPEYQIIDGLTVSAAGVYSHRSALDKEDATPNYGAFWVWDNDKNAFVLDYKKDAVDAVEADAHNIGGSVKVAYATDVFGVSLAADGAVKNIKKGPDFLMDARLTANYTSLVTFDAYYGLNAKDDEGVKANRVDLQVKTDLNELSIPVSLTLGLQDLAADARAFTASVTGGYAGVTATLGTKVALSADPDWKITGEIAYDILGYADVKASVSYDKAKNLGASISVESDSIIPGATFGIGWYDAADLLQKNDDQEVKDTYWANDYGLGSDGKLYAYTVDENGKKVLGDKPADALKANHSDFGVIKAFCKIAF</sequence>
<evidence type="ECO:0000256" key="1">
    <source>
        <dbReference type="SAM" id="SignalP"/>
    </source>
</evidence>
<keyword evidence="1" id="KW-0732">Signal</keyword>
<reference evidence="2" key="1">
    <citation type="journal article" date="2021" name="PeerJ">
        <title>Extensive microbial diversity within the chicken gut microbiome revealed by metagenomics and culture.</title>
        <authorList>
            <person name="Gilroy R."/>
            <person name="Ravi A."/>
            <person name="Getino M."/>
            <person name="Pursley I."/>
            <person name="Horton D.L."/>
            <person name="Alikhan N.F."/>
            <person name="Baker D."/>
            <person name="Gharbi K."/>
            <person name="Hall N."/>
            <person name="Watson M."/>
            <person name="Adriaenssens E.M."/>
            <person name="Foster-Nyarko E."/>
            <person name="Jarju S."/>
            <person name="Secka A."/>
            <person name="Antonio M."/>
            <person name="Oren A."/>
            <person name="Chaudhuri R.R."/>
            <person name="La Ragione R."/>
            <person name="Hildebrand F."/>
            <person name="Pallen M.J."/>
        </authorList>
    </citation>
    <scope>NUCLEOTIDE SEQUENCE</scope>
    <source>
        <strain evidence="2">Gambia11-129</strain>
    </source>
</reference>
<reference evidence="2" key="2">
    <citation type="submission" date="2021-04" db="EMBL/GenBank/DDBJ databases">
        <authorList>
            <person name="Gilroy R."/>
        </authorList>
    </citation>
    <scope>NUCLEOTIDE SEQUENCE</scope>
    <source>
        <strain evidence="2">Gambia11-129</strain>
    </source>
</reference>
<feature type="chain" id="PRO_5038409637" description="Porin domain-containing protein" evidence="1">
    <location>
        <begin position="21"/>
        <end position="527"/>
    </location>
</feature>
<gene>
    <name evidence="2" type="ORF">IAB12_00415</name>
</gene>
<feature type="signal peptide" evidence="1">
    <location>
        <begin position="1"/>
        <end position="20"/>
    </location>
</feature>
<evidence type="ECO:0008006" key="4">
    <source>
        <dbReference type="Google" id="ProtNLM"/>
    </source>
</evidence>
<organism evidence="2 3">
    <name type="scientific">Candidatus Ornithospirochaeta avicola</name>
    <dbReference type="NCBI Taxonomy" id="2840896"/>
    <lineage>
        <taxon>Bacteria</taxon>
        <taxon>Pseudomonadati</taxon>
        <taxon>Spirochaetota</taxon>
        <taxon>Spirochaetia</taxon>
        <taxon>Spirochaetales</taxon>
        <taxon>Spirochaetaceae</taxon>
        <taxon>Spirochaetaceae incertae sedis</taxon>
        <taxon>Candidatus Ornithospirochaeta</taxon>
    </lineage>
</organism>